<reference evidence="14 15" key="1">
    <citation type="submission" date="2018-12" db="EMBL/GenBank/DDBJ databases">
        <title>Genome sequence from the cellulolytic species, Caldicellulosiruptor changbaiensis.</title>
        <authorList>
            <person name="Blumer-Schuette S.E."/>
            <person name="Mendoza C."/>
        </authorList>
    </citation>
    <scope>NUCLEOTIDE SEQUENCE [LARGE SCALE GENOMIC DNA]</scope>
    <source>
        <strain evidence="14 15">CBS-Z</strain>
    </source>
</reference>
<evidence type="ECO:0000256" key="2">
    <source>
        <dbReference type="ARBA" id="ARBA00022485"/>
    </source>
</evidence>
<dbReference type="Proteomes" id="UP000282930">
    <property type="component" value="Chromosome"/>
</dbReference>
<dbReference type="HAMAP" id="MF_00942">
    <property type="entry name" value="Nth"/>
    <property type="match status" value="1"/>
</dbReference>
<evidence type="ECO:0000256" key="7">
    <source>
        <dbReference type="ARBA" id="ARBA00023014"/>
    </source>
</evidence>
<dbReference type="CDD" id="cd00056">
    <property type="entry name" value="ENDO3c"/>
    <property type="match status" value="1"/>
</dbReference>
<evidence type="ECO:0000256" key="1">
    <source>
        <dbReference type="ARBA" id="ARBA00008343"/>
    </source>
</evidence>
<dbReference type="InterPro" id="IPR005759">
    <property type="entry name" value="Nth"/>
</dbReference>
<comment type="cofactor">
    <cofactor evidence="12">
        <name>[4Fe-4S] cluster</name>
        <dbReference type="ChEBI" id="CHEBI:49883"/>
    </cofactor>
    <text evidence="12">Binds 1 [4Fe-4S] cluster.</text>
</comment>
<dbReference type="AlphaFoldDB" id="A0A3T0D582"/>
<evidence type="ECO:0000256" key="4">
    <source>
        <dbReference type="ARBA" id="ARBA00022763"/>
    </source>
</evidence>
<keyword evidence="14" id="KW-0255">Endonuclease</keyword>
<dbReference type="PROSITE" id="PS00764">
    <property type="entry name" value="ENDONUCLEASE_III_1"/>
    <property type="match status" value="1"/>
</dbReference>
<dbReference type="KEGG" id="ccha:ELD05_06075"/>
<dbReference type="InterPro" id="IPR003265">
    <property type="entry name" value="HhH-GPD_domain"/>
</dbReference>
<gene>
    <name evidence="12 14" type="primary">nth</name>
    <name evidence="14" type="ORF">ELD05_06075</name>
</gene>
<feature type="binding site" evidence="12">
    <location>
        <position position="204"/>
    </location>
    <ligand>
        <name>[4Fe-4S] cluster</name>
        <dbReference type="ChEBI" id="CHEBI:49883"/>
    </ligand>
</feature>
<dbReference type="InterPro" id="IPR003651">
    <property type="entry name" value="Endonuclease3_FeS-loop_motif"/>
</dbReference>
<dbReference type="GO" id="GO:0140078">
    <property type="term" value="F:class I DNA-(apurinic or apyrimidinic site) endonuclease activity"/>
    <property type="evidence" value="ECO:0007669"/>
    <property type="project" value="UniProtKB-EC"/>
</dbReference>
<accession>A0A3T0D582</accession>
<keyword evidence="5 12" id="KW-0378">Hydrolase</keyword>
<dbReference type="GO" id="GO:0003677">
    <property type="term" value="F:DNA binding"/>
    <property type="evidence" value="ECO:0007669"/>
    <property type="project" value="UniProtKB-UniRule"/>
</dbReference>
<sequence>MTKTQKAIYVIKKLLEIYPEPKCTLDYDKPYELLIATILAAQSTDERVNKITPKLFKKYPTLEHFANANLEELERDIKPVGFYKNKAKSIKETAKILIEKYNGVLPDSIEALTKLKGVGRKTANVIMANIFGVPSIIVDTHCMRLSNRIGFVKSKDPDKIEFELREIVPFDMYTIFSNLMVYHGRATCKARKPKCSECIINNVCDFYKRLSNDIILNV</sequence>
<evidence type="ECO:0000313" key="14">
    <source>
        <dbReference type="EMBL" id="AZT90241.1"/>
    </source>
</evidence>
<protein>
    <recommendedName>
        <fullName evidence="12">Endonuclease III</fullName>
        <ecNumber evidence="12">4.2.99.18</ecNumber>
    </recommendedName>
    <alternativeName>
        <fullName evidence="12">DNA-(apurinic or apyrimidinic site) lyase</fullName>
    </alternativeName>
</protein>
<dbReference type="Pfam" id="PF10576">
    <property type="entry name" value="EndIII_4Fe-2S"/>
    <property type="match status" value="1"/>
</dbReference>
<comment type="similarity">
    <text evidence="1 12">Belongs to the Nth/MutY family.</text>
</comment>
<organism evidence="14 15">
    <name type="scientific">Caldicellulosiruptor changbaiensis</name>
    <dbReference type="NCBI Taxonomy" id="1222016"/>
    <lineage>
        <taxon>Bacteria</taxon>
        <taxon>Bacillati</taxon>
        <taxon>Bacillota</taxon>
        <taxon>Bacillota incertae sedis</taxon>
        <taxon>Caldicellulosiruptorales</taxon>
        <taxon>Caldicellulosiruptoraceae</taxon>
        <taxon>Caldicellulosiruptor</taxon>
    </lineage>
</organism>
<dbReference type="EMBL" id="CP034791">
    <property type="protein sequence ID" value="AZT90241.1"/>
    <property type="molecule type" value="Genomic_DNA"/>
</dbReference>
<keyword evidence="6 12" id="KW-0408">Iron</keyword>
<feature type="binding site" evidence="12">
    <location>
        <position position="188"/>
    </location>
    <ligand>
        <name>[4Fe-4S] cluster</name>
        <dbReference type="ChEBI" id="CHEBI:49883"/>
    </ligand>
</feature>
<dbReference type="Gene3D" id="1.10.340.30">
    <property type="entry name" value="Hypothetical protein, domain 2"/>
    <property type="match status" value="1"/>
</dbReference>
<evidence type="ECO:0000256" key="6">
    <source>
        <dbReference type="ARBA" id="ARBA00023004"/>
    </source>
</evidence>
<dbReference type="PANTHER" id="PTHR10359">
    <property type="entry name" value="A/G-SPECIFIC ADENINE GLYCOSYLASE/ENDONUCLEASE III"/>
    <property type="match status" value="1"/>
</dbReference>
<dbReference type="FunFam" id="1.10.1670.10:FF:000001">
    <property type="entry name" value="Endonuclease III"/>
    <property type="match status" value="1"/>
</dbReference>
<keyword evidence="11 12" id="KW-0326">Glycosidase</keyword>
<keyword evidence="2 12" id="KW-0004">4Fe-4S</keyword>
<dbReference type="InterPro" id="IPR011257">
    <property type="entry name" value="DNA_glycosylase"/>
</dbReference>
<keyword evidence="9 12" id="KW-0234">DNA repair</keyword>
<comment type="catalytic activity">
    <reaction evidence="12">
        <text>2'-deoxyribonucleotide-(2'-deoxyribose 5'-phosphate)-2'-deoxyribonucleotide-DNA = a 3'-end 2'-deoxyribonucleotide-(2,3-dehydro-2,3-deoxyribose 5'-phosphate)-DNA + a 5'-end 5'-phospho-2'-deoxyribonucleoside-DNA + H(+)</text>
        <dbReference type="Rhea" id="RHEA:66592"/>
        <dbReference type="Rhea" id="RHEA-COMP:13180"/>
        <dbReference type="Rhea" id="RHEA-COMP:16897"/>
        <dbReference type="Rhea" id="RHEA-COMP:17067"/>
        <dbReference type="ChEBI" id="CHEBI:15378"/>
        <dbReference type="ChEBI" id="CHEBI:136412"/>
        <dbReference type="ChEBI" id="CHEBI:157695"/>
        <dbReference type="ChEBI" id="CHEBI:167181"/>
        <dbReference type="EC" id="4.2.99.18"/>
    </reaction>
</comment>
<dbReference type="EC" id="4.2.99.18" evidence="12"/>
<dbReference type="RefSeq" id="WP_127351728.1">
    <property type="nucleotide sequence ID" value="NZ_CP034791.1"/>
</dbReference>
<dbReference type="FunFam" id="1.10.340.30:FF:000001">
    <property type="entry name" value="Endonuclease III"/>
    <property type="match status" value="1"/>
</dbReference>
<dbReference type="InterPro" id="IPR000445">
    <property type="entry name" value="HhH_motif"/>
</dbReference>
<keyword evidence="10 12" id="KW-0456">Lyase</keyword>
<evidence type="ECO:0000256" key="11">
    <source>
        <dbReference type="ARBA" id="ARBA00023295"/>
    </source>
</evidence>
<keyword evidence="4 12" id="KW-0227">DNA damage</keyword>
<feature type="binding site" evidence="12">
    <location>
        <position position="198"/>
    </location>
    <ligand>
        <name>[4Fe-4S] cluster</name>
        <dbReference type="ChEBI" id="CHEBI:49883"/>
    </ligand>
</feature>
<keyword evidence="3 12" id="KW-0479">Metal-binding</keyword>
<dbReference type="Pfam" id="PF00633">
    <property type="entry name" value="HHH"/>
    <property type="match status" value="1"/>
</dbReference>
<name>A0A3T0D582_9FIRM</name>
<dbReference type="Pfam" id="PF00730">
    <property type="entry name" value="HhH-GPD"/>
    <property type="match status" value="1"/>
</dbReference>
<dbReference type="InterPro" id="IPR023170">
    <property type="entry name" value="HhH_base_excis_C"/>
</dbReference>
<keyword evidence="15" id="KW-1185">Reference proteome</keyword>
<feature type="binding site" evidence="12">
    <location>
        <position position="195"/>
    </location>
    <ligand>
        <name>[4Fe-4S] cluster</name>
        <dbReference type="ChEBI" id="CHEBI:49883"/>
    </ligand>
</feature>
<evidence type="ECO:0000313" key="15">
    <source>
        <dbReference type="Proteomes" id="UP000282930"/>
    </source>
</evidence>
<dbReference type="GO" id="GO:0006285">
    <property type="term" value="P:base-excision repair, AP site formation"/>
    <property type="evidence" value="ECO:0007669"/>
    <property type="project" value="TreeGrafter"/>
</dbReference>
<proteinExistence type="inferred from homology"/>
<evidence type="ECO:0000259" key="13">
    <source>
        <dbReference type="SMART" id="SM00478"/>
    </source>
</evidence>
<dbReference type="GO" id="GO:0051539">
    <property type="term" value="F:4 iron, 4 sulfur cluster binding"/>
    <property type="evidence" value="ECO:0007669"/>
    <property type="project" value="UniProtKB-UniRule"/>
</dbReference>
<evidence type="ECO:0000256" key="12">
    <source>
        <dbReference type="HAMAP-Rule" id="MF_00942"/>
    </source>
</evidence>
<dbReference type="InterPro" id="IPR004035">
    <property type="entry name" value="Endouclease-III_FeS-bd_BS"/>
</dbReference>
<keyword evidence="14" id="KW-0540">Nuclease</keyword>
<dbReference type="SMART" id="SM00525">
    <property type="entry name" value="FES"/>
    <property type="match status" value="1"/>
</dbReference>
<dbReference type="GO" id="GO:0019104">
    <property type="term" value="F:DNA N-glycosylase activity"/>
    <property type="evidence" value="ECO:0007669"/>
    <property type="project" value="UniProtKB-UniRule"/>
</dbReference>
<evidence type="ECO:0000256" key="3">
    <source>
        <dbReference type="ARBA" id="ARBA00022723"/>
    </source>
</evidence>
<evidence type="ECO:0000256" key="8">
    <source>
        <dbReference type="ARBA" id="ARBA00023125"/>
    </source>
</evidence>
<keyword evidence="8 12" id="KW-0238">DNA-binding</keyword>
<evidence type="ECO:0000256" key="5">
    <source>
        <dbReference type="ARBA" id="ARBA00022801"/>
    </source>
</evidence>
<dbReference type="PANTHER" id="PTHR10359:SF18">
    <property type="entry name" value="ENDONUCLEASE III"/>
    <property type="match status" value="1"/>
</dbReference>
<dbReference type="PIRSF" id="PIRSF001435">
    <property type="entry name" value="Nth"/>
    <property type="match status" value="1"/>
</dbReference>
<feature type="domain" description="HhH-GPD" evidence="13">
    <location>
        <begin position="39"/>
        <end position="186"/>
    </location>
</feature>
<evidence type="ECO:0000256" key="10">
    <source>
        <dbReference type="ARBA" id="ARBA00023239"/>
    </source>
</evidence>
<dbReference type="Gene3D" id="1.10.1670.10">
    <property type="entry name" value="Helix-hairpin-Helix base-excision DNA repair enzymes (C-terminal)"/>
    <property type="match status" value="1"/>
</dbReference>
<evidence type="ECO:0000256" key="9">
    <source>
        <dbReference type="ARBA" id="ARBA00023204"/>
    </source>
</evidence>
<keyword evidence="7 12" id="KW-0411">Iron-sulfur</keyword>
<dbReference type="SMART" id="SM00478">
    <property type="entry name" value="ENDO3c"/>
    <property type="match status" value="1"/>
</dbReference>
<dbReference type="SUPFAM" id="SSF48150">
    <property type="entry name" value="DNA-glycosylase"/>
    <property type="match status" value="1"/>
</dbReference>
<dbReference type="NCBIfam" id="TIGR01083">
    <property type="entry name" value="nth"/>
    <property type="match status" value="1"/>
</dbReference>
<dbReference type="GO" id="GO:0046872">
    <property type="term" value="F:metal ion binding"/>
    <property type="evidence" value="ECO:0007669"/>
    <property type="project" value="UniProtKB-KW"/>
</dbReference>
<comment type="function">
    <text evidence="12">DNA repair enzyme that has both DNA N-glycosylase activity and AP-lyase activity. The DNA N-glycosylase activity releases various damaged pyrimidines from DNA by cleaving the N-glycosidic bond, leaving an AP (apurinic/apyrimidinic) site. The AP-lyase activity cleaves the phosphodiester bond 3' to the AP site by a beta-elimination, leaving a 3'-terminal unsaturated sugar and a product with a terminal 5'-phosphate.</text>
</comment>